<sequence length="124" mass="13581">MPNFTTSKPLSINCGSISCGRPLSAGINSVRPTATELQTKFRASRSVTGISSISAAIRWRVSTVNASGYHKANLDDKGQKQTSMCQTNRQRFNHVETAHIKNKFVLGPCRLAVVVWYELGLLSL</sequence>
<evidence type="ECO:0000313" key="1">
    <source>
        <dbReference type="Proteomes" id="UP000887565"/>
    </source>
</evidence>
<name>A0A915JNT0_ROMCU</name>
<accession>A0A915JNT0</accession>
<dbReference type="WBParaSite" id="nRc.2.0.1.t27601-RA">
    <property type="protein sequence ID" value="nRc.2.0.1.t27601-RA"/>
    <property type="gene ID" value="nRc.2.0.1.g27601"/>
</dbReference>
<dbReference type="Proteomes" id="UP000887565">
    <property type="component" value="Unplaced"/>
</dbReference>
<proteinExistence type="predicted"/>
<evidence type="ECO:0000313" key="2">
    <source>
        <dbReference type="WBParaSite" id="nRc.2.0.1.t27601-RA"/>
    </source>
</evidence>
<keyword evidence="1" id="KW-1185">Reference proteome</keyword>
<reference evidence="2" key="1">
    <citation type="submission" date="2022-11" db="UniProtKB">
        <authorList>
            <consortium name="WormBaseParasite"/>
        </authorList>
    </citation>
    <scope>IDENTIFICATION</scope>
</reference>
<organism evidence="1 2">
    <name type="scientific">Romanomermis culicivorax</name>
    <name type="common">Nematode worm</name>
    <dbReference type="NCBI Taxonomy" id="13658"/>
    <lineage>
        <taxon>Eukaryota</taxon>
        <taxon>Metazoa</taxon>
        <taxon>Ecdysozoa</taxon>
        <taxon>Nematoda</taxon>
        <taxon>Enoplea</taxon>
        <taxon>Dorylaimia</taxon>
        <taxon>Mermithida</taxon>
        <taxon>Mermithoidea</taxon>
        <taxon>Mermithidae</taxon>
        <taxon>Romanomermis</taxon>
    </lineage>
</organism>
<protein>
    <submittedName>
        <fullName evidence="2">Uncharacterized protein</fullName>
    </submittedName>
</protein>
<dbReference type="AlphaFoldDB" id="A0A915JNT0"/>